<reference evidence="16 17" key="1">
    <citation type="journal article" date="2020" name="Nat. Food">
        <title>A phased Vanilla planifolia genome enables genetic improvement of flavour and production.</title>
        <authorList>
            <person name="Hasing T."/>
            <person name="Tang H."/>
            <person name="Brym M."/>
            <person name="Khazi F."/>
            <person name="Huang T."/>
            <person name="Chambers A.H."/>
        </authorList>
    </citation>
    <scope>NUCLEOTIDE SEQUENCE [LARGE SCALE GENOMIC DNA]</scope>
    <source>
        <tissue evidence="16">Leaf</tissue>
    </source>
</reference>
<evidence type="ECO:0000256" key="4">
    <source>
        <dbReference type="ARBA" id="ARBA00011268"/>
    </source>
</evidence>
<organism evidence="16 17">
    <name type="scientific">Vanilla planifolia</name>
    <name type="common">Vanilla</name>
    <dbReference type="NCBI Taxonomy" id="51239"/>
    <lineage>
        <taxon>Eukaryota</taxon>
        <taxon>Viridiplantae</taxon>
        <taxon>Streptophyta</taxon>
        <taxon>Embryophyta</taxon>
        <taxon>Tracheophyta</taxon>
        <taxon>Spermatophyta</taxon>
        <taxon>Magnoliopsida</taxon>
        <taxon>Liliopsida</taxon>
        <taxon>Asparagales</taxon>
        <taxon>Orchidaceae</taxon>
        <taxon>Vanilloideae</taxon>
        <taxon>Vanilleae</taxon>
        <taxon>Vanilla</taxon>
    </lineage>
</organism>
<dbReference type="GO" id="GO:2000280">
    <property type="term" value="P:regulation of root development"/>
    <property type="evidence" value="ECO:0007669"/>
    <property type="project" value="UniProtKB-ARBA"/>
</dbReference>
<feature type="signal peptide" evidence="14">
    <location>
        <begin position="1"/>
        <end position="25"/>
    </location>
</feature>
<feature type="binding site" evidence="11">
    <location>
        <position position="115"/>
    </location>
    <ligand>
        <name>oxalate</name>
        <dbReference type="ChEBI" id="CHEBI:30623"/>
    </ligand>
</feature>
<keyword evidence="5 14" id="KW-0052">Apoplast</keyword>
<comment type="function">
    <text evidence="1">May play a role in plant defense. Probably has no oxalate oxidase activity even if the active site is conserved.</text>
</comment>
<name>A0A835R7G1_VANPL</name>
<dbReference type="InterPro" id="IPR019780">
    <property type="entry name" value="Germin_Mn-BS"/>
</dbReference>
<evidence type="ECO:0000256" key="13">
    <source>
        <dbReference type="PIRSR" id="PIRSR601929-3"/>
    </source>
</evidence>
<feature type="binding site" evidence="12">
    <location>
        <position position="120"/>
    </location>
    <ligand>
        <name>Mn(2+)</name>
        <dbReference type="ChEBI" id="CHEBI:29035"/>
    </ligand>
</feature>
<dbReference type="InterPro" id="IPR014710">
    <property type="entry name" value="RmlC-like_jellyroll"/>
</dbReference>
<gene>
    <name evidence="16" type="ORF">HPP92_012165</name>
</gene>
<evidence type="ECO:0000313" key="16">
    <source>
        <dbReference type="EMBL" id="KAG0484081.1"/>
    </source>
</evidence>
<feature type="disulfide bond" evidence="13">
    <location>
        <begin position="35"/>
        <end position="51"/>
    </location>
</feature>
<evidence type="ECO:0000256" key="8">
    <source>
        <dbReference type="ARBA" id="ARBA00022729"/>
    </source>
</evidence>
<dbReference type="PANTHER" id="PTHR31238">
    <property type="entry name" value="GERMIN-LIKE PROTEIN SUBFAMILY 3 MEMBER 3"/>
    <property type="match status" value="1"/>
</dbReference>
<evidence type="ECO:0000313" key="17">
    <source>
        <dbReference type="Proteomes" id="UP000639772"/>
    </source>
</evidence>
<dbReference type="AlphaFoldDB" id="A0A835R7G1"/>
<dbReference type="SMART" id="SM00835">
    <property type="entry name" value="Cupin_1"/>
    <property type="match status" value="1"/>
</dbReference>
<evidence type="ECO:0000256" key="6">
    <source>
        <dbReference type="ARBA" id="ARBA00022525"/>
    </source>
</evidence>
<dbReference type="InterPro" id="IPR001929">
    <property type="entry name" value="Germin"/>
</dbReference>
<evidence type="ECO:0000256" key="7">
    <source>
        <dbReference type="ARBA" id="ARBA00022723"/>
    </source>
</evidence>
<comment type="subcellular location">
    <subcellularLocation>
        <location evidence="2 14">Secreted</location>
        <location evidence="2 14">Extracellular space</location>
        <location evidence="2 14">Apoplast</location>
    </subcellularLocation>
</comment>
<dbReference type="InterPro" id="IPR011051">
    <property type="entry name" value="RmlC_Cupin_sf"/>
</dbReference>
<dbReference type="EMBL" id="JADCNM010000005">
    <property type="protein sequence ID" value="KAG0484081.1"/>
    <property type="molecule type" value="Genomic_DNA"/>
</dbReference>
<dbReference type="InterPro" id="IPR006045">
    <property type="entry name" value="Cupin_1"/>
</dbReference>
<keyword evidence="6 14" id="KW-0964">Secreted</keyword>
<evidence type="ECO:0000256" key="11">
    <source>
        <dbReference type="PIRSR" id="PIRSR601929-1"/>
    </source>
</evidence>
<feature type="binding site" evidence="12">
    <location>
        <position position="113"/>
    </location>
    <ligand>
        <name>Mn(2+)</name>
        <dbReference type="ChEBI" id="CHEBI:29035"/>
    </ligand>
</feature>
<sequence length="220" mass="23479">MEKSNSCILFLLVLLPSVLFSLASAADADPIQDFCVATHPYGGLTTNGYLCKPNAAVTSDDFFSSSLTAELTTDNSYGVNASFADVRFFPGLNTLGISMARVVLAPGGVVPVHTHPRASEMVFVTEGRLLMGFVATDGRYFSKVLGAGEVFVFPRGLMHFQYNVGTKKAVEIVAYNSQLPGLLLAAPALFGSTPTIPDVVLAKSFLVDRKTVDKIKSKFG</sequence>
<dbReference type="Gene3D" id="2.60.120.10">
    <property type="entry name" value="Jelly Rolls"/>
    <property type="match status" value="1"/>
</dbReference>
<dbReference type="GO" id="GO:0048046">
    <property type="term" value="C:apoplast"/>
    <property type="evidence" value="ECO:0007669"/>
    <property type="project" value="UniProtKB-SubCell"/>
</dbReference>
<dbReference type="Pfam" id="PF00190">
    <property type="entry name" value="Cupin_1"/>
    <property type="match status" value="1"/>
</dbReference>
<keyword evidence="8 14" id="KW-0732">Signal</keyword>
<dbReference type="PRINTS" id="PR00325">
    <property type="entry name" value="GERMIN"/>
</dbReference>
<protein>
    <recommendedName>
        <fullName evidence="14">Germin-like protein</fullName>
    </recommendedName>
</protein>
<evidence type="ECO:0000256" key="9">
    <source>
        <dbReference type="ARBA" id="ARBA00023157"/>
    </source>
</evidence>
<comment type="similarity">
    <text evidence="3 14">Belongs to the germin family.</text>
</comment>
<dbReference type="CDD" id="cd02241">
    <property type="entry name" value="cupin_OxOx"/>
    <property type="match status" value="1"/>
</dbReference>
<evidence type="ECO:0000256" key="1">
    <source>
        <dbReference type="ARBA" id="ARBA00003629"/>
    </source>
</evidence>
<feature type="binding site" evidence="12">
    <location>
        <position position="159"/>
    </location>
    <ligand>
        <name>Mn(2+)</name>
        <dbReference type="ChEBI" id="CHEBI:29035"/>
    </ligand>
</feature>
<proteinExistence type="inferred from homology"/>
<evidence type="ECO:0000256" key="14">
    <source>
        <dbReference type="RuleBase" id="RU366015"/>
    </source>
</evidence>
<accession>A0A835R7G1</accession>
<keyword evidence="9 13" id="KW-1015">Disulfide bond</keyword>
<feature type="chain" id="PRO_5033092521" description="Germin-like protein" evidence="14">
    <location>
        <begin position="26"/>
        <end position="220"/>
    </location>
</feature>
<evidence type="ECO:0000256" key="2">
    <source>
        <dbReference type="ARBA" id="ARBA00004271"/>
    </source>
</evidence>
<evidence type="ECO:0000256" key="10">
    <source>
        <dbReference type="ARBA" id="ARBA00023211"/>
    </source>
</evidence>
<comment type="subunit">
    <text evidence="4">Oligomer (believed to be a pentamer but probably hexamer).</text>
</comment>
<dbReference type="SUPFAM" id="SSF51182">
    <property type="entry name" value="RmlC-like cupins"/>
    <property type="match status" value="1"/>
</dbReference>
<dbReference type="OrthoDB" id="1921208at2759"/>
<feature type="binding site" evidence="12">
    <location>
        <position position="115"/>
    </location>
    <ligand>
        <name>Mn(2+)</name>
        <dbReference type="ChEBI" id="CHEBI:29035"/>
    </ligand>
</feature>
<feature type="binding site" evidence="11">
    <location>
        <position position="120"/>
    </location>
    <ligand>
        <name>oxalate</name>
        <dbReference type="ChEBI" id="CHEBI:30623"/>
    </ligand>
</feature>
<comment type="caution">
    <text evidence="16">The sequence shown here is derived from an EMBL/GenBank/DDBJ whole genome shotgun (WGS) entry which is preliminary data.</text>
</comment>
<dbReference type="GO" id="GO:0010497">
    <property type="term" value="P:plasmodesmata-mediated intercellular transport"/>
    <property type="evidence" value="ECO:0007669"/>
    <property type="project" value="UniProtKB-ARBA"/>
</dbReference>
<evidence type="ECO:0000256" key="5">
    <source>
        <dbReference type="ARBA" id="ARBA00022523"/>
    </source>
</evidence>
<keyword evidence="10 11" id="KW-0464">Manganese</keyword>
<evidence type="ECO:0000256" key="3">
    <source>
        <dbReference type="ARBA" id="ARBA00007456"/>
    </source>
</evidence>
<evidence type="ECO:0000256" key="12">
    <source>
        <dbReference type="PIRSR" id="PIRSR601929-2"/>
    </source>
</evidence>
<evidence type="ECO:0000259" key="15">
    <source>
        <dbReference type="SMART" id="SM00835"/>
    </source>
</evidence>
<dbReference type="Proteomes" id="UP000639772">
    <property type="component" value="Unassembled WGS sequence"/>
</dbReference>
<dbReference type="GO" id="GO:0009506">
    <property type="term" value="C:plasmodesma"/>
    <property type="evidence" value="ECO:0007669"/>
    <property type="project" value="UniProtKB-ARBA"/>
</dbReference>
<dbReference type="GO" id="GO:0030145">
    <property type="term" value="F:manganese ion binding"/>
    <property type="evidence" value="ECO:0007669"/>
    <property type="project" value="UniProtKB-UniRule"/>
</dbReference>
<dbReference type="PROSITE" id="PS00725">
    <property type="entry name" value="GERMIN"/>
    <property type="match status" value="1"/>
</dbReference>
<feature type="domain" description="Cupin type-1" evidence="15">
    <location>
        <begin position="65"/>
        <end position="213"/>
    </location>
</feature>
<keyword evidence="7 11" id="KW-0479">Metal-binding</keyword>
<dbReference type="FunFam" id="2.60.120.10:FF:000025">
    <property type="entry name" value="germin-like protein subfamily 2 member 1"/>
    <property type="match status" value="1"/>
</dbReference>